<dbReference type="Proteomes" id="UP001144673">
    <property type="component" value="Chromosome 6"/>
</dbReference>
<dbReference type="SUPFAM" id="SSF75304">
    <property type="entry name" value="Amidase signature (AS) enzymes"/>
    <property type="match status" value="1"/>
</dbReference>
<evidence type="ECO:0000259" key="1">
    <source>
        <dbReference type="Pfam" id="PF01425"/>
    </source>
</evidence>
<dbReference type="Gene3D" id="3.90.1300.10">
    <property type="entry name" value="Amidase signature (AS) domain"/>
    <property type="match status" value="1"/>
</dbReference>
<evidence type="ECO:0000313" key="3">
    <source>
        <dbReference type="Proteomes" id="UP001144673"/>
    </source>
</evidence>
<dbReference type="AlphaFoldDB" id="A0A9W8QF38"/>
<accession>A0A9W8QF38</accession>
<evidence type="ECO:0000313" key="2">
    <source>
        <dbReference type="EMBL" id="KAJ4154989.1"/>
    </source>
</evidence>
<protein>
    <recommendedName>
        <fullName evidence="1">Amidase domain-containing protein</fullName>
    </recommendedName>
</protein>
<name>A0A9W8QF38_AKAMU</name>
<reference evidence="2" key="1">
    <citation type="journal article" date="2023" name="Access Microbiol">
        <title>De-novo genome assembly for Akanthomyces muscarius, a biocontrol agent of insect agricultural pests.</title>
        <authorList>
            <person name="Erdos Z."/>
            <person name="Studholme D.J."/>
            <person name="Raymond B."/>
            <person name="Sharma M."/>
        </authorList>
    </citation>
    <scope>NUCLEOTIDE SEQUENCE</scope>
    <source>
        <strain evidence="2">Ve6</strain>
    </source>
</reference>
<dbReference type="PANTHER" id="PTHR46310">
    <property type="entry name" value="AMIDASE 1"/>
    <property type="match status" value="1"/>
</dbReference>
<gene>
    <name evidence="2" type="ORF">LMH87_000258</name>
</gene>
<feature type="domain" description="Amidase" evidence="1">
    <location>
        <begin position="166"/>
        <end position="586"/>
    </location>
</feature>
<dbReference type="GeneID" id="80887417"/>
<proteinExistence type="predicted"/>
<keyword evidence="3" id="KW-1185">Reference proteome</keyword>
<organism evidence="2 3">
    <name type="scientific">Akanthomyces muscarius</name>
    <name type="common">Entomopathogenic fungus</name>
    <name type="synonym">Lecanicillium muscarium</name>
    <dbReference type="NCBI Taxonomy" id="2231603"/>
    <lineage>
        <taxon>Eukaryota</taxon>
        <taxon>Fungi</taxon>
        <taxon>Dikarya</taxon>
        <taxon>Ascomycota</taxon>
        <taxon>Pezizomycotina</taxon>
        <taxon>Sordariomycetes</taxon>
        <taxon>Hypocreomycetidae</taxon>
        <taxon>Hypocreales</taxon>
        <taxon>Cordycipitaceae</taxon>
        <taxon>Akanthomyces</taxon>
    </lineage>
</organism>
<dbReference type="EMBL" id="JAJHUN010000007">
    <property type="protein sequence ID" value="KAJ4154989.1"/>
    <property type="molecule type" value="Genomic_DNA"/>
</dbReference>
<comment type="caution">
    <text evidence="2">The sequence shown here is derived from an EMBL/GenBank/DDBJ whole genome shotgun (WGS) entry which is preliminary data.</text>
</comment>
<dbReference type="PANTHER" id="PTHR46310:SF7">
    <property type="entry name" value="AMIDASE 1"/>
    <property type="match status" value="1"/>
</dbReference>
<dbReference type="Pfam" id="PF01425">
    <property type="entry name" value="Amidase"/>
    <property type="match status" value="1"/>
</dbReference>
<sequence length="611" mass="68001">MVNLPLASYHLGASVEVAFRYDSRPQDAVANQPVLLLSLHRESTAVDVAHKIAAFYDNDDVFSEDFLTDTVIVQVDQPEEAPAIQWADVHRLVGRGGSWHPVHILQVEDTQLPQGPYFLSPGNLLFQAWRLYPDTQDAFVSTFVPAGDDALQYVCPFFKPLNITAADNLWRAVAVPSRLYAIATSEKPLAGKRISVKDNFKVAGIKTTQGNRAFSELYGPESETATYIQTLISLGAIIVGKTKLCAFASSEEATDQWIDYHAPFNPRADGYQTPSGSTTGGATSLASYEWLDFSLGTDTTGSTRWPAAWNGLFGIRITSGADTLDGVYPSCRSMDTIGLLSRDIHQLSSLVKHSFPALADGHKHPTRILYSTDFFPHLNPAQQEMVEKFTFVLEDFLGIKRTLLNIEERWNACPPVEAGGQSIRDYISKTAYYPFYYDGFQEYSEFRQEYEQKFGKPAYVGPYMRWKWDRGAEVSLEQKEQALKEMEVYRRWFRENIMASGTDGYSDAVLILPCGSGEPKYRDLPNSAPAVVPSFSPNYIASMLGLPQIVIPIGQLKFESRISKRSEYLPVVASMAGAPGCDKMLLSLARDVLDASNRPTAVQTGRFTFKL</sequence>
<dbReference type="InterPro" id="IPR023631">
    <property type="entry name" value="Amidase_dom"/>
</dbReference>
<dbReference type="RefSeq" id="XP_056055113.1">
    <property type="nucleotide sequence ID" value="XM_056198135.1"/>
</dbReference>
<dbReference type="InterPro" id="IPR036928">
    <property type="entry name" value="AS_sf"/>
</dbReference>